<gene>
    <name evidence="4" type="ORF">COV74_05045</name>
</gene>
<feature type="chain" id="PRO_5013735722" description="Endo-beta-1,2-glucanase SGL domain-containing protein" evidence="2">
    <location>
        <begin position="28"/>
        <end position="1514"/>
    </location>
</feature>
<dbReference type="InterPro" id="IPR058773">
    <property type="entry name" value="SGL_GH162"/>
</dbReference>
<dbReference type="Proteomes" id="UP000230859">
    <property type="component" value="Unassembled WGS sequence"/>
</dbReference>
<feature type="domain" description="Endo-beta-1,2-glucanase SGL" evidence="3">
    <location>
        <begin position="216"/>
        <end position="667"/>
    </location>
</feature>
<feature type="signal peptide" evidence="2">
    <location>
        <begin position="1"/>
        <end position="27"/>
    </location>
</feature>
<evidence type="ECO:0000256" key="2">
    <source>
        <dbReference type="SAM" id="SignalP"/>
    </source>
</evidence>
<evidence type="ECO:0000256" key="1">
    <source>
        <dbReference type="SAM" id="MobiDB-lite"/>
    </source>
</evidence>
<keyword evidence="2" id="KW-0732">Signal</keyword>
<dbReference type="EMBL" id="PCVY01000045">
    <property type="protein sequence ID" value="PIQ86363.1"/>
    <property type="molecule type" value="Genomic_DNA"/>
</dbReference>
<feature type="compositionally biased region" description="Low complexity" evidence="1">
    <location>
        <begin position="151"/>
        <end position="166"/>
    </location>
</feature>
<accession>A0A2H0LPK0</accession>
<name>A0A2H0LPK0_9BACT</name>
<evidence type="ECO:0000313" key="5">
    <source>
        <dbReference type="Proteomes" id="UP000230859"/>
    </source>
</evidence>
<sequence length="1514" mass="169644">MLMRSKQFFFKAISLVAVLSFTFTSTAAYSDITFRDLDLDQDLISHMRPMSIENTGPAWLEGLLPRTTTVTNRKPQVTRSSLSDEGAKKDLATQKLLNRSELRTQRGVSWRDLLLLGMTGAIGFFPLACKKKAEENHQAATSKESAESVVTETPAEIPTASAETPAAPSSYRFAPKYSLKSLVSDTSLRDAFLKEFLYWDGKFHQAGVAYNEKSGITYDGYMFDIETGQLVGGPHNWSAASKESLHVAILAMAISGNEQAKMFVSPDNPGKAEEIALDLLTKKIASYEKFNREYPGFGGFLPWFLVFDEGLKPTENPKKAEYDWSHRVPSLDNGEWVWSLYLAYHTLASAGYQALSVQYKDYFDLLAKNVVTVFYEGDGKVRAETTLVDNQATPRPRNYGNEKSSYYLDDPYEGELMVFFMTLFGQWSNSNDIDRMWELKRKKLVSASYKTPEGHLTIQRGHWFSAHEQWKYLVLPYTSIPIARDIFLNGEKARTWYSHTHNIPGLFASTYNVVTDHSAPLYLSALGIPELAAQAKVQQNVVAPYASFPVILAARESGAVGIGEAWLALMLQGPRMQNSYGSTESISVQGTAISPIITWDTKGLVALALMGGISEPIQKALQEDGKFDAFSQIVEREHRLAFPRVEGEEIGFAEPASTIPHRLREFDASAGTSKVDVLLGTNFDGEGWLQMEHRFVRGKSLSLPKGPGYVWNRITNVNLQENPILDFEVKSDRERGWFFLEVKNTDDQSITALPIVIYLKGTNGAVKHFSIDLREQGFARENLKGAFVSFADPTSSLEFRFMRFMPSRPRGRVGVLSFDGRRFIEGGKNQFDSSNLLTQINFRIGDLSEFSHDRNLQVEGWHGWVWASTPPIDIGKKHYLILKVRTNAQISSFMEFKNQKSKPIIGGANLGGIKMPLNIPNTHGSTKTLVIDLSNHFMEVADKTATIIAFSNFSSLLEIESIQFSEIKPKSELRSVAYTTSSFSDQDSPVKLATFSEELRREWERLADEGKTTRWPDFQNPIKIGKFEAVINPHGFAEAPKWKGLKPVREIRVEDFNFYKIKGLVKIFERLHFFGSDYFVMPDKNPTMRHHSLMVSSEVRPNTLTQGDIQTALLITAHHPDLKFLQNTEAYTANHFHMHITTQEFPFERLGQVREKVLGIKNGVTVSTLSEWPLTNVNFRGDDLNRVTEEASQLIDVLKAEKVIPHWTFVRNGQVTVFIGNQTPQPIAEVGDVLGQYHTFHALGTVGVLMLEAEKNEGGQTRENEKIKEILGKLTERNIEQAFQLKSLSDEAFATLLQKIGLPSTPRSELRTQGFIDSLNPAFASAASVADEVVLASSVTGAVESLVNPGARSELRKFFAVDQSVPAEGTRFSVFGHSLFNQALPAMAAYAIDQNQPMAVVYATRSELREIERLNAQVGVLALPNGLQVDPLIPAASPREAVQKLRRLTARAGILARYIYYTLLEKDADRVKDAFQEVRVFSRQEFDTFIHSVAGLAKHLHSFQKTLNRIAEAA</sequence>
<evidence type="ECO:0000259" key="3">
    <source>
        <dbReference type="Pfam" id="PF26157"/>
    </source>
</evidence>
<organism evidence="4 5">
    <name type="scientific">Candidatus Abzuiibacterium crystallinum</name>
    <dbReference type="NCBI Taxonomy" id="1974748"/>
    <lineage>
        <taxon>Bacteria</taxon>
        <taxon>Pseudomonadati</taxon>
        <taxon>Candidatus Omnitrophota</taxon>
        <taxon>Candidatus Abzuiibacterium</taxon>
    </lineage>
</organism>
<dbReference type="Pfam" id="PF26157">
    <property type="entry name" value="SGL_GH162"/>
    <property type="match status" value="1"/>
</dbReference>
<feature type="region of interest" description="Disordered" evidence="1">
    <location>
        <begin position="138"/>
        <end position="166"/>
    </location>
</feature>
<proteinExistence type="predicted"/>
<protein>
    <recommendedName>
        <fullName evidence="3">Endo-beta-1,2-glucanase SGL domain-containing protein</fullName>
    </recommendedName>
</protein>
<evidence type="ECO:0000313" key="4">
    <source>
        <dbReference type="EMBL" id="PIQ86363.1"/>
    </source>
</evidence>
<reference evidence="4 5" key="1">
    <citation type="submission" date="2017-09" db="EMBL/GenBank/DDBJ databases">
        <title>Depth-based differentiation of microbial function through sediment-hosted aquifers and enrichment of novel symbionts in the deep terrestrial subsurface.</title>
        <authorList>
            <person name="Probst A.J."/>
            <person name="Ladd B."/>
            <person name="Jarett J.K."/>
            <person name="Geller-Mcgrath D.E."/>
            <person name="Sieber C.M."/>
            <person name="Emerson J.B."/>
            <person name="Anantharaman K."/>
            <person name="Thomas B.C."/>
            <person name="Malmstrom R."/>
            <person name="Stieglmeier M."/>
            <person name="Klingl A."/>
            <person name="Woyke T."/>
            <person name="Ryan C.M."/>
            <person name="Banfield J.F."/>
        </authorList>
    </citation>
    <scope>NUCLEOTIDE SEQUENCE [LARGE SCALE GENOMIC DNA]</scope>
    <source>
        <strain evidence="4">CG11_big_fil_rev_8_21_14_0_20_45_26</strain>
    </source>
</reference>
<comment type="caution">
    <text evidence="4">The sequence shown here is derived from an EMBL/GenBank/DDBJ whole genome shotgun (WGS) entry which is preliminary data.</text>
</comment>